<evidence type="ECO:0000256" key="2">
    <source>
        <dbReference type="ARBA" id="ARBA00001997"/>
    </source>
</evidence>
<dbReference type="NCBIfam" id="TIGR01221">
    <property type="entry name" value="rmlC"/>
    <property type="match status" value="1"/>
</dbReference>
<comment type="similarity">
    <text evidence="5">Belongs to the dTDP-4-dehydrorhamnose 3,5-epimerase family.</text>
</comment>
<proteinExistence type="inferred from homology"/>
<keyword evidence="5 6" id="KW-0413">Isomerase</keyword>
<dbReference type="Gene3D" id="2.60.120.10">
    <property type="entry name" value="Jelly Rolls"/>
    <property type="match status" value="1"/>
</dbReference>
<organism evidence="6 7">
    <name type="scientific">Nitrospira defluvii</name>
    <dbReference type="NCBI Taxonomy" id="330214"/>
    <lineage>
        <taxon>Bacteria</taxon>
        <taxon>Pseudomonadati</taxon>
        <taxon>Nitrospirota</taxon>
        <taxon>Nitrospiria</taxon>
        <taxon>Nitrospirales</taxon>
        <taxon>Nitrospiraceae</taxon>
        <taxon>Nitrospira</taxon>
    </lineage>
</organism>
<keyword evidence="7" id="KW-1185">Reference proteome</keyword>
<evidence type="ECO:0000256" key="4">
    <source>
        <dbReference type="ARBA" id="ARBA00019595"/>
    </source>
</evidence>
<dbReference type="CDD" id="cd00438">
    <property type="entry name" value="cupin_RmlC"/>
    <property type="match status" value="1"/>
</dbReference>
<dbReference type="InterPro" id="IPR000888">
    <property type="entry name" value="RmlC-like"/>
</dbReference>
<dbReference type="Pfam" id="PF00908">
    <property type="entry name" value="dTDP_sugar_isom"/>
    <property type="match status" value="1"/>
</dbReference>
<dbReference type="RefSeq" id="WP_213041290.1">
    <property type="nucleotide sequence ID" value="NZ_CAJNBJ010000001.1"/>
</dbReference>
<name>A0ABM8QW39_9BACT</name>
<dbReference type="InterPro" id="IPR014710">
    <property type="entry name" value="RmlC-like_jellyroll"/>
</dbReference>
<dbReference type="PANTHER" id="PTHR21047:SF2">
    <property type="entry name" value="THYMIDINE DIPHOSPHO-4-KETO-RHAMNOSE 3,5-EPIMERASE"/>
    <property type="match status" value="1"/>
</dbReference>
<evidence type="ECO:0000256" key="3">
    <source>
        <dbReference type="ARBA" id="ARBA00012098"/>
    </source>
</evidence>
<dbReference type="Proteomes" id="UP000675880">
    <property type="component" value="Unassembled WGS sequence"/>
</dbReference>
<protein>
    <recommendedName>
        <fullName evidence="4 5">dTDP-4-dehydrorhamnose 3,5-epimerase</fullName>
        <ecNumber evidence="3 5">5.1.3.13</ecNumber>
    </recommendedName>
    <alternativeName>
        <fullName evidence="5">Thymidine diphospho-4-keto-rhamnose 3,5-epimerase</fullName>
    </alternativeName>
</protein>
<dbReference type="SUPFAM" id="SSF51182">
    <property type="entry name" value="RmlC-like cupins"/>
    <property type="match status" value="1"/>
</dbReference>
<dbReference type="InterPro" id="IPR011051">
    <property type="entry name" value="RmlC_Cupin_sf"/>
</dbReference>
<gene>
    <name evidence="6" type="ORF">NSPZN2_11577</name>
</gene>
<comment type="caution">
    <text evidence="6">The sequence shown here is derived from an EMBL/GenBank/DDBJ whole genome shotgun (WGS) entry which is preliminary data.</text>
</comment>
<dbReference type="EMBL" id="CAJNBJ010000001">
    <property type="protein sequence ID" value="CAE6718477.1"/>
    <property type="molecule type" value="Genomic_DNA"/>
</dbReference>
<evidence type="ECO:0000313" key="7">
    <source>
        <dbReference type="Proteomes" id="UP000675880"/>
    </source>
</evidence>
<comment type="function">
    <text evidence="2 5">Catalyzes the epimerization of the C3' and C5'positions of dTDP-6-deoxy-D-xylo-4-hexulose, forming dTDP-6-deoxy-L-lyxo-4-hexulose.</text>
</comment>
<reference evidence="6 7" key="1">
    <citation type="submission" date="2021-02" db="EMBL/GenBank/DDBJ databases">
        <authorList>
            <person name="Han P."/>
        </authorList>
    </citation>
    <scope>NUCLEOTIDE SEQUENCE [LARGE SCALE GENOMIC DNA]</scope>
    <source>
        <strain evidence="6">Candidatus Nitrospira sp. ZN2</strain>
    </source>
</reference>
<accession>A0ABM8QW39</accession>
<dbReference type="GO" id="GO:0008830">
    <property type="term" value="F:dTDP-4-dehydrorhamnose 3,5-epimerase activity"/>
    <property type="evidence" value="ECO:0007669"/>
    <property type="project" value="UniProtKB-EC"/>
</dbReference>
<dbReference type="PANTHER" id="PTHR21047">
    <property type="entry name" value="DTDP-6-DEOXY-D-GLUCOSE-3,5 EPIMERASE"/>
    <property type="match status" value="1"/>
</dbReference>
<sequence length="185" mass="20824">MRILPTPLSGLFQIEPDVFGDARGKFVEIFRESRYDAAAIEKPFVQDNFSWSVRGTLRGLHYQLGRPQGKLVTVVKGSVYDVAVDIRQGSPTFGQWYGVELSDTTMRQLYIPPGFAHGFCVLSEEAGFLYKCTDVYSPADERGILWNDPELAISWPITTPLLSAKDQAYKCLADMMTELPRYSGR</sequence>
<evidence type="ECO:0000256" key="1">
    <source>
        <dbReference type="ARBA" id="ARBA00001298"/>
    </source>
</evidence>
<dbReference type="EC" id="5.1.3.13" evidence="3 5"/>
<comment type="subunit">
    <text evidence="5">Homodimer.</text>
</comment>
<comment type="pathway">
    <text evidence="5">Carbohydrate biosynthesis; dTDP-L-rhamnose biosynthesis.</text>
</comment>
<comment type="catalytic activity">
    <reaction evidence="1 5">
        <text>dTDP-4-dehydro-6-deoxy-alpha-D-glucose = dTDP-4-dehydro-beta-L-rhamnose</text>
        <dbReference type="Rhea" id="RHEA:16969"/>
        <dbReference type="ChEBI" id="CHEBI:57649"/>
        <dbReference type="ChEBI" id="CHEBI:62830"/>
        <dbReference type="EC" id="5.1.3.13"/>
    </reaction>
</comment>
<evidence type="ECO:0000313" key="6">
    <source>
        <dbReference type="EMBL" id="CAE6718477.1"/>
    </source>
</evidence>
<evidence type="ECO:0000256" key="5">
    <source>
        <dbReference type="RuleBase" id="RU364069"/>
    </source>
</evidence>